<dbReference type="PANTHER" id="PTHR43319:SF3">
    <property type="entry name" value="BETA-LACTAMASE-RELATED DOMAIN-CONTAINING PROTEIN"/>
    <property type="match status" value="1"/>
</dbReference>
<feature type="domain" description="Beta-lactamase-related" evidence="1">
    <location>
        <begin position="5"/>
        <end position="351"/>
    </location>
</feature>
<sequence>MFYEGVQVVELQGGVMDTQTQRPYDQDTLQLVFSSSKNFASAVIARLVGKGLLNYNEKISTYWPEFAQGNKENVTLGDLMVHVAGVSFIDHHTIKVEDLKDMDHLAKILQEQPHNWNGVPTRAYHAVTRGWYLNEIVRRVDPQHRTIGKIIEQEFQEQYDIEFHLTLPEEMESRVATIYEYPLLRILGKMIFPSWMVSEPLHEIFKDMINPKSIPYKSLVHSAPSQEQPGAYNRREFRVAEGPSYSGITNSRSMGKLAALLANKGQPIRPDEPVLLSETSYELAVKPLPPVYDAVLHEYMTPTVGGYGLWRLEGLEDIELLGWGGSGGSMLLWNHEYNIAFAYCMNAFNTALLGDKRSKRLLREFVDIVKAKHALKQQSN</sequence>
<dbReference type="AlphaFoldDB" id="A0A9N8WKS3"/>
<dbReference type="PANTHER" id="PTHR43319">
    <property type="entry name" value="BETA-LACTAMASE-RELATED"/>
    <property type="match status" value="1"/>
</dbReference>
<proteinExistence type="predicted"/>
<evidence type="ECO:0000313" key="3">
    <source>
        <dbReference type="Proteomes" id="UP000789508"/>
    </source>
</evidence>
<accession>A0A9N8WKS3</accession>
<dbReference type="OrthoDB" id="5946976at2759"/>
<dbReference type="EMBL" id="CAJVPS010000532">
    <property type="protein sequence ID" value="CAG8493000.1"/>
    <property type="molecule type" value="Genomic_DNA"/>
</dbReference>
<dbReference type="Proteomes" id="UP000789508">
    <property type="component" value="Unassembled WGS sequence"/>
</dbReference>
<organism evidence="2 3">
    <name type="scientific">Ambispora leptoticha</name>
    <dbReference type="NCBI Taxonomy" id="144679"/>
    <lineage>
        <taxon>Eukaryota</taxon>
        <taxon>Fungi</taxon>
        <taxon>Fungi incertae sedis</taxon>
        <taxon>Mucoromycota</taxon>
        <taxon>Glomeromycotina</taxon>
        <taxon>Glomeromycetes</taxon>
        <taxon>Archaeosporales</taxon>
        <taxon>Ambisporaceae</taxon>
        <taxon>Ambispora</taxon>
    </lineage>
</organism>
<protein>
    <submittedName>
        <fullName evidence="2">1363_t:CDS:1</fullName>
    </submittedName>
</protein>
<gene>
    <name evidence="2" type="ORF">ALEPTO_LOCUS3086</name>
</gene>
<dbReference type="Pfam" id="PF00144">
    <property type="entry name" value="Beta-lactamase"/>
    <property type="match status" value="1"/>
</dbReference>
<dbReference type="Gene3D" id="3.40.710.10">
    <property type="entry name" value="DD-peptidase/beta-lactamase superfamily"/>
    <property type="match status" value="1"/>
</dbReference>
<evidence type="ECO:0000259" key="1">
    <source>
        <dbReference type="Pfam" id="PF00144"/>
    </source>
</evidence>
<dbReference type="InterPro" id="IPR012338">
    <property type="entry name" value="Beta-lactam/transpept-like"/>
</dbReference>
<dbReference type="InterPro" id="IPR001466">
    <property type="entry name" value="Beta-lactam-related"/>
</dbReference>
<dbReference type="SUPFAM" id="SSF56601">
    <property type="entry name" value="beta-lactamase/transpeptidase-like"/>
    <property type="match status" value="1"/>
</dbReference>
<reference evidence="2" key="1">
    <citation type="submission" date="2021-06" db="EMBL/GenBank/DDBJ databases">
        <authorList>
            <person name="Kallberg Y."/>
            <person name="Tangrot J."/>
            <person name="Rosling A."/>
        </authorList>
    </citation>
    <scope>NUCLEOTIDE SEQUENCE</scope>
    <source>
        <strain evidence="2">FL130A</strain>
    </source>
</reference>
<name>A0A9N8WKS3_9GLOM</name>
<evidence type="ECO:0000313" key="2">
    <source>
        <dbReference type="EMBL" id="CAG8493000.1"/>
    </source>
</evidence>
<dbReference type="InterPro" id="IPR052907">
    <property type="entry name" value="Beta-lactamase/esterase"/>
</dbReference>
<keyword evidence="3" id="KW-1185">Reference proteome</keyword>
<comment type="caution">
    <text evidence="2">The sequence shown here is derived from an EMBL/GenBank/DDBJ whole genome shotgun (WGS) entry which is preliminary data.</text>
</comment>